<evidence type="ECO:0000259" key="1">
    <source>
        <dbReference type="Pfam" id="PF07848"/>
    </source>
</evidence>
<gene>
    <name evidence="4" type="ORF">ABQ292_22550</name>
</gene>
<dbReference type="Proteomes" id="UP001560045">
    <property type="component" value="Unassembled WGS sequence"/>
</dbReference>
<dbReference type="InterPro" id="IPR048846">
    <property type="entry name" value="PaaX-like_central"/>
</dbReference>
<dbReference type="InterPro" id="IPR012906">
    <property type="entry name" value="PaaX-like_N"/>
</dbReference>
<accession>A0ABV3XKM5</accession>
<dbReference type="Gene3D" id="1.20.58.1460">
    <property type="match status" value="1"/>
</dbReference>
<dbReference type="EMBL" id="JBFNXQ010000108">
    <property type="protein sequence ID" value="MEX5721139.1"/>
    <property type="molecule type" value="Genomic_DNA"/>
</dbReference>
<feature type="domain" description="Transcriptional repressor PaaX-like central Cas2-like" evidence="3">
    <location>
        <begin position="112"/>
        <end position="186"/>
    </location>
</feature>
<dbReference type="Gene3D" id="3.30.70.2650">
    <property type="match status" value="1"/>
</dbReference>
<feature type="domain" description="Transcriptional repressor PaaX-like C-terminal" evidence="2">
    <location>
        <begin position="198"/>
        <end position="283"/>
    </location>
</feature>
<reference evidence="4 5" key="1">
    <citation type="submission" date="2024-06" db="EMBL/GenBank/DDBJ databases">
        <title>Draft genome sequence of Geodermatophilus badlandi, a novel member of the Geodermatophilaceae isolated from badland sedimentary rocks in the Red desert, Wyoming, USA.</title>
        <authorList>
            <person name="Ben Tekaya S."/>
            <person name="Nouioui I."/>
            <person name="Flores G.M."/>
            <person name="Shaal M.N."/>
            <person name="Bredoire F."/>
            <person name="Basile F."/>
            <person name="Van Diepen L."/>
            <person name="Ward N.L."/>
        </authorList>
    </citation>
    <scope>NUCLEOTIDE SEQUENCE [LARGE SCALE GENOMIC DNA]</scope>
    <source>
        <strain evidence="4 5">WL48A</strain>
    </source>
</reference>
<dbReference type="Pfam" id="PF20803">
    <property type="entry name" value="PaaX_M"/>
    <property type="match status" value="1"/>
</dbReference>
<sequence length="299" mass="31624">MPAGGAAAVTGQVPRWRAWGIVEGMTVRDLLVDLCAEHLDAVTGEPVPLQALVGLLAACGVAEPSTRVAVAALRRTGWLTAVRRGRETLCAPAAPLREAVTAQQERIERRLAPWDGQWRMVVYSVPETDRAARERVRRGLARAGFGPLAPATWVSPHRSALDEVHAELAGERTSRLDLLTASVADPRLSDGELAARCWDLPRLAAGWTRVLDRLRASGAAGTPDGPAALGLHLRLRAETRAVLAGDPLLPVALQPPGWPARDVRDAWADAGARLAAAARAHVADVLGVVSTPPRAAAVA</sequence>
<evidence type="ECO:0000259" key="3">
    <source>
        <dbReference type="Pfam" id="PF20803"/>
    </source>
</evidence>
<evidence type="ECO:0000313" key="4">
    <source>
        <dbReference type="EMBL" id="MEX5721139.1"/>
    </source>
</evidence>
<comment type="caution">
    <text evidence="4">The sequence shown here is derived from an EMBL/GenBank/DDBJ whole genome shotgun (WGS) entry which is preliminary data.</text>
</comment>
<proteinExistence type="predicted"/>
<dbReference type="PANTHER" id="PTHR30319">
    <property type="entry name" value="PHENYLACETIC ACID REGULATOR-RELATED TRANSCRIPTIONAL REPRESSOR"/>
    <property type="match status" value="1"/>
</dbReference>
<dbReference type="PANTHER" id="PTHR30319:SF1">
    <property type="entry name" value="TRANSCRIPTIONAL REPRESSOR PAAX"/>
    <property type="match status" value="1"/>
</dbReference>
<evidence type="ECO:0000259" key="2">
    <source>
        <dbReference type="Pfam" id="PF08223"/>
    </source>
</evidence>
<dbReference type="Pfam" id="PF07848">
    <property type="entry name" value="PaaX"/>
    <property type="match status" value="1"/>
</dbReference>
<feature type="domain" description="Transcriptional repressor PaaX-like N-terminal" evidence="1">
    <location>
        <begin position="43"/>
        <end position="87"/>
    </location>
</feature>
<dbReference type="InterPro" id="IPR013225">
    <property type="entry name" value="PaaX_C"/>
</dbReference>
<name>A0ABV3XKM5_9ACTN</name>
<dbReference type="Pfam" id="PF08223">
    <property type="entry name" value="PaaX_C"/>
    <property type="match status" value="1"/>
</dbReference>
<organism evidence="4 5">
    <name type="scientific">Geodermatophilus maliterrae</name>
    <dbReference type="NCBI Taxonomy" id="3162531"/>
    <lineage>
        <taxon>Bacteria</taxon>
        <taxon>Bacillati</taxon>
        <taxon>Actinomycetota</taxon>
        <taxon>Actinomycetes</taxon>
        <taxon>Geodermatophilales</taxon>
        <taxon>Geodermatophilaceae</taxon>
        <taxon>Geodermatophilus</taxon>
    </lineage>
</organism>
<keyword evidence="5" id="KW-1185">Reference proteome</keyword>
<dbReference type="RefSeq" id="WP_369209952.1">
    <property type="nucleotide sequence ID" value="NZ_JBFNXQ010000108.1"/>
</dbReference>
<protein>
    <submittedName>
        <fullName evidence="4">PaaX family transcriptional regulator C-terminal domain-containing protein</fullName>
    </submittedName>
</protein>
<dbReference type="PIRSF" id="PIRSF020623">
    <property type="entry name" value="PaaX"/>
    <property type="match status" value="1"/>
</dbReference>
<dbReference type="Gene3D" id="1.10.10.10">
    <property type="entry name" value="Winged helix-like DNA-binding domain superfamily/Winged helix DNA-binding domain"/>
    <property type="match status" value="1"/>
</dbReference>
<dbReference type="InterPro" id="IPR011965">
    <property type="entry name" value="PaaX_trns_reg"/>
</dbReference>
<evidence type="ECO:0000313" key="5">
    <source>
        <dbReference type="Proteomes" id="UP001560045"/>
    </source>
</evidence>
<dbReference type="InterPro" id="IPR036388">
    <property type="entry name" value="WH-like_DNA-bd_sf"/>
</dbReference>